<dbReference type="EMBL" id="JAWRVI010000012">
    <property type="protein sequence ID" value="KAK4091373.1"/>
    <property type="molecule type" value="Genomic_DNA"/>
</dbReference>
<name>A0ABR0C5X5_PURLI</name>
<evidence type="ECO:0000256" key="6">
    <source>
        <dbReference type="SAM" id="MobiDB-lite"/>
    </source>
</evidence>
<feature type="compositionally biased region" description="Basic and acidic residues" evidence="6">
    <location>
        <begin position="77"/>
        <end position="92"/>
    </location>
</feature>
<feature type="compositionally biased region" description="Polar residues" evidence="6">
    <location>
        <begin position="446"/>
        <end position="460"/>
    </location>
</feature>
<dbReference type="InterPro" id="IPR010666">
    <property type="entry name" value="Znf_GRF"/>
</dbReference>
<keyword evidence="2 4" id="KW-0863">Zinc-finger</keyword>
<sequence>MERQMRADGLPGLTSSLGEPFSPSDCRATPQAMAWLPAPLFVPSGSQRLVATPVCKTERNGVALFRVAAAAAPVRRSHNETPEHCENVDPQRRSPRCGQGQSVHRPSTTTPSPARPIVSSAPPATALAAPAAPIALHFPPPPSPTSSGAPKPKLYPAGLPPRLGRYHSSSHWPGAMVAAAALSRTPRRDRRGTTETPGSAKKRLNGLWEDGHWWCNCEPRKQAALREVKKDTPNKGKLFWTCSTYPFCDFFLWRDEATLREEGLPSGTHGAAVSAAVGEPKDQPPPKPRAPSLTQRPLTSFGVQLTASQHPGGEEAITDRGAGQASGSGTGKVPVSGSSQSSRHPGGEDAEATPPSSSHTLGMETPCPTPSKRKRSALESRGGGGDAELFSDLDSDDERQLADMADRSAEKVRQHTGNIFATPSHDRAVDAGHGLHTPSVARTLFTGPNKQRQKSVSFEQPESLVSGIPTPAKTPSTSRVGLQQSTPSSSPADPAHDPADEIMDLLRGSNTDPAILQSVQDKLITSARRTKGLLLGRDSARAALKQKDDRIAQLQERVVALENKERFYARQLTNIKAQLTPMPDDS</sequence>
<feature type="coiled-coil region" evidence="5">
    <location>
        <begin position="537"/>
        <end position="571"/>
    </location>
</feature>
<feature type="region of interest" description="Disordered" evidence="6">
    <location>
        <begin position="134"/>
        <end position="160"/>
    </location>
</feature>
<evidence type="ECO:0000256" key="3">
    <source>
        <dbReference type="ARBA" id="ARBA00022833"/>
    </source>
</evidence>
<protein>
    <submittedName>
        <fullName evidence="8">Transcriptional regulator family: Zinc finger, GRF-type</fullName>
    </submittedName>
</protein>
<feature type="region of interest" description="Disordered" evidence="6">
    <location>
        <begin position="183"/>
        <end position="203"/>
    </location>
</feature>
<organism evidence="8 9">
    <name type="scientific">Purpureocillium lilacinum</name>
    <name type="common">Paecilomyces lilacinus</name>
    <dbReference type="NCBI Taxonomy" id="33203"/>
    <lineage>
        <taxon>Eukaryota</taxon>
        <taxon>Fungi</taxon>
        <taxon>Dikarya</taxon>
        <taxon>Ascomycota</taxon>
        <taxon>Pezizomycotina</taxon>
        <taxon>Sordariomycetes</taxon>
        <taxon>Hypocreomycetidae</taxon>
        <taxon>Hypocreales</taxon>
        <taxon>Ophiocordycipitaceae</taxon>
        <taxon>Purpureocillium</taxon>
    </lineage>
</organism>
<reference evidence="8 9" key="1">
    <citation type="journal article" date="2024" name="Microbiol. Resour. Announc.">
        <title>Genome annotations for the ascomycete fungi Trichoderma harzianum, Trichoderma aggressivum, and Purpureocillium lilacinum.</title>
        <authorList>
            <person name="Beijen E.P.W."/>
            <person name="Ohm R.A."/>
        </authorList>
    </citation>
    <scope>NUCLEOTIDE SEQUENCE [LARGE SCALE GENOMIC DNA]</scope>
    <source>
        <strain evidence="8 9">CBS 150709</strain>
    </source>
</reference>
<dbReference type="PROSITE" id="PS51999">
    <property type="entry name" value="ZF_GRF"/>
    <property type="match status" value="1"/>
</dbReference>
<evidence type="ECO:0000256" key="2">
    <source>
        <dbReference type="ARBA" id="ARBA00022771"/>
    </source>
</evidence>
<evidence type="ECO:0000313" key="9">
    <source>
        <dbReference type="Proteomes" id="UP001287286"/>
    </source>
</evidence>
<comment type="caution">
    <text evidence="8">The sequence shown here is derived from an EMBL/GenBank/DDBJ whole genome shotgun (WGS) entry which is preliminary data.</text>
</comment>
<feature type="region of interest" description="Disordered" evidence="6">
    <location>
        <begin position="75"/>
        <end position="120"/>
    </location>
</feature>
<evidence type="ECO:0000256" key="1">
    <source>
        <dbReference type="ARBA" id="ARBA00022723"/>
    </source>
</evidence>
<dbReference type="Proteomes" id="UP001287286">
    <property type="component" value="Unassembled WGS sequence"/>
</dbReference>
<gene>
    <name evidence="8" type="ORF">Purlil1_4387</name>
</gene>
<keyword evidence="1" id="KW-0479">Metal-binding</keyword>
<feature type="region of interest" description="Disordered" evidence="6">
    <location>
        <begin position="263"/>
        <end position="296"/>
    </location>
</feature>
<evidence type="ECO:0000259" key="7">
    <source>
        <dbReference type="PROSITE" id="PS51999"/>
    </source>
</evidence>
<feature type="region of interest" description="Disordered" evidence="6">
    <location>
        <begin position="444"/>
        <end position="500"/>
    </location>
</feature>
<evidence type="ECO:0000256" key="4">
    <source>
        <dbReference type="PROSITE-ProRule" id="PRU01343"/>
    </source>
</evidence>
<feature type="region of interest" description="Disordered" evidence="6">
    <location>
        <begin position="309"/>
        <end position="417"/>
    </location>
</feature>
<proteinExistence type="predicted"/>
<feature type="domain" description="GRF-type" evidence="7">
    <location>
        <begin position="215"/>
        <end position="257"/>
    </location>
</feature>
<evidence type="ECO:0000256" key="5">
    <source>
        <dbReference type="SAM" id="Coils"/>
    </source>
</evidence>
<keyword evidence="5" id="KW-0175">Coiled coil</keyword>
<dbReference type="Pfam" id="PF06839">
    <property type="entry name" value="Zn_ribbon_GRF"/>
    <property type="match status" value="1"/>
</dbReference>
<keyword evidence="9" id="KW-1185">Reference proteome</keyword>
<feature type="region of interest" description="Disordered" evidence="6">
    <location>
        <begin position="1"/>
        <end position="25"/>
    </location>
</feature>
<feature type="compositionally biased region" description="Polar residues" evidence="6">
    <location>
        <begin position="473"/>
        <end position="486"/>
    </location>
</feature>
<evidence type="ECO:0000313" key="8">
    <source>
        <dbReference type="EMBL" id="KAK4091373.1"/>
    </source>
</evidence>
<feature type="compositionally biased region" description="Basic and acidic residues" evidence="6">
    <location>
        <begin position="398"/>
        <end position="413"/>
    </location>
</feature>
<keyword evidence="3" id="KW-0862">Zinc</keyword>
<accession>A0ABR0C5X5</accession>